<dbReference type="PROSITE" id="PS51257">
    <property type="entry name" value="PROKAR_LIPOPROTEIN"/>
    <property type="match status" value="1"/>
</dbReference>
<gene>
    <name evidence="1" type="ORF">K503DRAFT_529958</name>
</gene>
<accession>A0A1B7ML85</accession>
<sequence>MNQHILKFAANDTSSLQTTVYACTGSPRATKCSHPSLCRTTQGTASSDPAHTPKYRPHADVLNLIGNLQVCGDDKLVSLSLCGCAMDTRMPRRAFLDEELWSPGDEFVCCLGSPRSLPWALIIPPPCYLPSK</sequence>
<reference evidence="1 2" key="1">
    <citation type="submission" date="2016-06" db="EMBL/GenBank/DDBJ databases">
        <title>Comparative genomics of the ectomycorrhizal sister species Rhizopogon vinicolor and Rhizopogon vesiculosus (Basidiomycota: Boletales) reveals a divergence of the mating type B locus.</title>
        <authorList>
            <consortium name="DOE Joint Genome Institute"/>
            <person name="Mujic A.B."/>
            <person name="Kuo A."/>
            <person name="Tritt A."/>
            <person name="Lipzen A."/>
            <person name="Chen C."/>
            <person name="Johnson J."/>
            <person name="Sharma A."/>
            <person name="Barry K."/>
            <person name="Grigoriev I.V."/>
            <person name="Spatafora J.W."/>
        </authorList>
    </citation>
    <scope>NUCLEOTIDE SEQUENCE [LARGE SCALE GENOMIC DNA]</scope>
    <source>
        <strain evidence="1 2">AM-OR11-026</strain>
    </source>
</reference>
<evidence type="ECO:0000313" key="2">
    <source>
        <dbReference type="Proteomes" id="UP000092154"/>
    </source>
</evidence>
<proteinExistence type="predicted"/>
<dbReference type="OrthoDB" id="10565911at2759"/>
<keyword evidence="2" id="KW-1185">Reference proteome</keyword>
<name>A0A1B7ML85_9AGAM</name>
<evidence type="ECO:0000313" key="1">
    <source>
        <dbReference type="EMBL" id="OAX33339.1"/>
    </source>
</evidence>
<dbReference type="InParanoid" id="A0A1B7ML85"/>
<protein>
    <submittedName>
        <fullName evidence="1">Uncharacterized protein</fullName>
    </submittedName>
</protein>
<dbReference type="Proteomes" id="UP000092154">
    <property type="component" value="Unassembled WGS sequence"/>
</dbReference>
<organism evidence="1 2">
    <name type="scientific">Rhizopogon vinicolor AM-OR11-026</name>
    <dbReference type="NCBI Taxonomy" id="1314800"/>
    <lineage>
        <taxon>Eukaryota</taxon>
        <taxon>Fungi</taxon>
        <taxon>Dikarya</taxon>
        <taxon>Basidiomycota</taxon>
        <taxon>Agaricomycotina</taxon>
        <taxon>Agaricomycetes</taxon>
        <taxon>Agaricomycetidae</taxon>
        <taxon>Boletales</taxon>
        <taxon>Suillineae</taxon>
        <taxon>Rhizopogonaceae</taxon>
        <taxon>Rhizopogon</taxon>
    </lineage>
</organism>
<dbReference type="EMBL" id="KV448787">
    <property type="protein sequence ID" value="OAX33339.1"/>
    <property type="molecule type" value="Genomic_DNA"/>
</dbReference>
<dbReference type="AlphaFoldDB" id="A0A1B7ML85"/>